<reference evidence="1" key="1">
    <citation type="journal article" date="2020" name="Nature">
        <title>Giant virus diversity and host interactions through global metagenomics.</title>
        <authorList>
            <person name="Schulz F."/>
            <person name="Roux S."/>
            <person name="Paez-Espino D."/>
            <person name="Jungbluth S."/>
            <person name="Walsh D.A."/>
            <person name="Denef V.J."/>
            <person name="McMahon K.D."/>
            <person name="Konstantinidis K.T."/>
            <person name="Eloe-Fadrosh E.A."/>
            <person name="Kyrpides N.C."/>
            <person name="Woyke T."/>
        </authorList>
    </citation>
    <scope>NUCLEOTIDE SEQUENCE</scope>
    <source>
        <strain evidence="1">GVMAG-M-3300024258-14</strain>
    </source>
</reference>
<name>A0A6C0ILU7_9ZZZZ</name>
<accession>A0A6C0ILU7</accession>
<sequence>MNTNTNTNMPQLFISHYQNFDTDDISNLFYNVTGLDKKQIVDLFCDYKYDLELEANMEKDTFGIKVKAIKTNESIARTCVSISFYYSISNTIHKENVKKMFDNWSKEIFQTYESLIKQYNEEYKNEIQNEINILKCSC</sequence>
<evidence type="ECO:0000313" key="1">
    <source>
        <dbReference type="EMBL" id="QHT94154.1"/>
    </source>
</evidence>
<organism evidence="1">
    <name type="scientific">viral metagenome</name>
    <dbReference type="NCBI Taxonomy" id="1070528"/>
    <lineage>
        <taxon>unclassified sequences</taxon>
        <taxon>metagenomes</taxon>
        <taxon>organismal metagenomes</taxon>
    </lineage>
</organism>
<protein>
    <submittedName>
        <fullName evidence="1">Uncharacterized protein</fullName>
    </submittedName>
</protein>
<dbReference type="EMBL" id="MN740216">
    <property type="protein sequence ID" value="QHT94154.1"/>
    <property type="molecule type" value="Genomic_DNA"/>
</dbReference>
<proteinExistence type="predicted"/>
<dbReference type="AlphaFoldDB" id="A0A6C0ILU7"/>